<dbReference type="GO" id="GO:0008186">
    <property type="term" value="F:ATP-dependent activity, acting on RNA"/>
    <property type="evidence" value="ECO:0007669"/>
    <property type="project" value="UniProtKB-UniRule"/>
</dbReference>
<evidence type="ECO:0000256" key="2">
    <source>
        <dbReference type="ARBA" id="ARBA00022741"/>
    </source>
</evidence>
<comment type="caution">
    <text evidence="9">Lacks conserved residue(s) required for the propagation of feature annotation.</text>
</comment>
<evidence type="ECO:0000256" key="8">
    <source>
        <dbReference type="ARBA" id="ARBA00023163"/>
    </source>
</evidence>
<dbReference type="PANTHER" id="PTHR46425:SF1">
    <property type="entry name" value="TRANSCRIPTION TERMINATION FACTOR RHO"/>
    <property type="match status" value="1"/>
</dbReference>
<dbReference type="GO" id="GO:0016787">
    <property type="term" value="F:hydrolase activity"/>
    <property type="evidence" value="ECO:0007669"/>
    <property type="project" value="UniProtKB-KW"/>
</dbReference>
<evidence type="ECO:0000256" key="7">
    <source>
        <dbReference type="ARBA" id="ARBA00023015"/>
    </source>
</evidence>
<organism evidence="13">
    <name type="scientific">Thermocrinis ruber</name>
    <dbReference type="NCBI Taxonomy" id="75906"/>
    <lineage>
        <taxon>Bacteria</taxon>
        <taxon>Pseudomonadati</taxon>
        <taxon>Aquificota</taxon>
        <taxon>Aquificia</taxon>
        <taxon>Aquificales</taxon>
        <taxon>Aquificaceae</taxon>
        <taxon>Thermocrinis</taxon>
    </lineage>
</organism>
<dbReference type="InterPro" id="IPR027417">
    <property type="entry name" value="P-loop_NTPase"/>
</dbReference>
<dbReference type="SUPFAM" id="SSF52540">
    <property type="entry name" value="P-loop containing nucleoside triphosphate hydrolases"/>
    <property type="match status" value="1"/>
</dbReference>
<dbReference type="CDD" id="cd01128">
    <property type="entry name" value="rho_factor_C"/>
    <property type="match status" value="1"/>
</dbReference>
<dbReference type="GO" id="GO:0003723">
    <property type="term" value="F:RNA binding"/>
    <property type="evidence" value="ECO:0007669"/>
    <property type="project" value="UniProtKB-UniRule"/>
</dbReference>
<comment type="caution">
    <text evidence="13">The sequence shown here is derived from an EMBL/GenBank/DDBJ whole genome shotgun (WGS) entry which is preliminary data.</text>
</comment>
<evidence type="ECO:0000256" key="9">
    <source>
        <dbReference type="HAMAP-Rule" id="MF_01884"/>
    </source>
</evidence>
<reference evidence="13" key="1">
    <citation type="journal article" date="2020" name="mSystems">
        <title>Genome- and Community-Level Interaction Insights into Carbon Utilization and Element Cycling Functions of Hydrothermarchaeota in Hydrothermal Sediment.</title>
        <authorList>
            <person name="Zhou Z."/>
            <person name="Liu Y."/>
            <person name="Xu W."/>
            <person name="Pan J."/>
            <person name="Luo Z.H."/>
            <person name="Li M."/>
        </authorList>
    </citation>
    <scope>NUCLEOTIDE SEQUENCE [LARGE SCALE GENOMIC DNA]</scope>
    <source>
        <strain evidence="13">SpSt-114</strain>
    </source>
</reference>
<accession>A0A7C5SXB5</accession>
<dbReference type="SMART" id="SM00357">
    <property type="entry name" value="CSP"/>
    <property type="match status" value="1"/>
</dbReference>
<dbReference type="PANTHER" id="PTHR46425">
    <property type="entry name" value="TRANSCRIPTION TERMINATION FACTOR RHO"/>
    <property type="match status" value="1"/>
</dbReference>
<keyword evidence="8 9" id="KW-0804">Transcription</keyword>
<keyword evidence="6 9" id="KW-0694">RNA-binding</keyword>
<dbReference type="Gene3D" id="2.40.50.140">
    <property type="entry name" value="Nucleic acid-binding proteins"/>
    <property type="match status" value="1"/>
</dbReference>
<dbReference type="InterPro" id="IPR011113">
    <property type="entry name" value="Rho_RNA-bd"/>
</dbReference>
<dbReference type="SMART" id="SM00959">
    <property type="entry name" value="Rho_N"/>
    <property type="match status" value="1"/>
</dbReference>
<feature type="domain" description="Rho RNA-BD" evidence="12">
    <location>
        <begin position="59"/>
        <end position="134"/>
    </location>
</feature>
<dbReference type="NCBIfam" id="NF006886">
    <property type="entry name" value="PRK09376.1"/>
    <property type="match status" value="1"/>
</dbReference>
<dbReference type="EC" id="3.6.4.-" evidence="9 10"/>
<sequence>MEETQVQERKLYSYEELKKMSFAELQKIGRELELRRVTGLRKEELIEDILQAQAQLEGLNFVKGVLEILPEGYGFIRKQENNYMPSPGDVYVAPSQIKKFGLRTGDQIIGFARPPQDREKYQALIRIESVCGLSPDPEILRSRPQFEKLTPFHPTERFNLETTPEELSTRVVSLIAPIGKGQRGLIVAPPKAGKTVLLQKIAKALIQNHPEVYLIILLIDERPEEVTEMRRIVGDGAEVIASTFDEPPERHMQVAELVIEKAKRMVELKQDVVILLDSMTRFGRASNAVTPSTGRVLSGGIEATALQRPKKFFGAARNIEEGGSLTIIATALIETGSRMDDVIYEEFKGTGNMEIHLDRRLMERRIFPAINIEKSGTRKEELLLEEWELQRIWVLRKFLATMDPIEAMEFLLDKLKKFKTNREFLKAMHS</sequence>
<dbReference type="Pfam" id="PF00006">
    <property type="entry name" value="ATP-synt_ab"/>
    <property type="match status" value="1"/>
</dbReference>
<dbReference type="PROSITE" id="PS51856">
    <property type="entry name" value="RHO_RNA_BD"/>
    <property type="match status" value="1"/>
</dbReference>
<dbReference type="SUPFAM" id="SSF68912">
    <property type="entry name" value="Rho N-terminal domain-like"/>
    <property type="match status" value="1"/>
</dbReference>
<evidence type="ECO:0000256" key="1">
    <source>
        <dbReference type="ARBA" id="ARBA00022472"/>
    </source>
</evidence>
<feature type="binding site" evidence="9">
    <location>
        <begin position="191"/>
        <end position="196"/>
    </location>
    <ligand>
        <name>ATP</name>
        <dbReference type="ChEBI" id="CHEBI:30616"/>
    </ligand>
</feature>
<proteinExistence type="inferred from homology"/>
<dbReference type="CDD" id="cd04459">
    <property type="entry name" value="Rho_CSD"/>
    <property type="match status" value="1"/>
</dbReference>
<keyword evidence="7 9" id="KW-0805">Transcription regulation</keyword>
<comment type="similarity">
    <text evidence="9 11">Belongs to the Rho family.</text>
</comment>
<dbReference type="InterPro" id="IPR036269">
    <property type="entry name" value="Rho_N_sf"/>
</dbReference>
<dbReference type="GO" id="GO:0005829">
    <property type="term" value="C:cytosol"/>
    <property type="evidence" value="ECO:0007669"/>
    <property type="project" value="UniProtKB-ARBA"/>
</dbReference>
<dbReference type="InterPro" id="IPR004665">
    <property type="entry name" value="Term_rho"/>
</dbReference>
<comment type="subunit">
    <text evidence="9">Homohexamer. The homohexamer assembles into an open ring structure.</text>
</comment>
<protein>
    <recommendedName>
        <fullName evidence="9 10">Transcription termination factor Rho</fullName>
        <ecNumber evidence="9 10">3.6.4.-</ecNumber>
    </recommendedName>
    <alternativeName>
        <fullName evidence="9">ATP-dependent helicase Rho</fullName>
    </alternativeName>
</protein>
<dbReference type="InterPro" id="IPR003593">
    <property type="entry name" value="AAA+_ATPase"/>
</dbReference>
<dbReference type="AlphaFoldDB" id="A0A7C5SXB5"/>
<dbReference type="Pfam" id="PF07498">
    <property type="entry name" value="Rho_N"/>
    <property type="match status" value="1"/>
</dbReference>
<evidence type="ECO:0000313" key="13">
    <source>
        <dbReference type="EMBL" id="HHO73325.1"/>
    </source>
</evidence>
<dbReference type="InterPro" id="IPR041703">
    <property type="entry name" value="Rho_factor_ATP-bd"/>
</dbReference>
<name>A0A7C5SXB5_9AQUI</name>
<feature type="binding site" evidence="9">
    <location>
        <position position="222"/>
    </location>
    <ligand>
        <name>ATP</name>
        <dbReference type="ChEBI" id="CHEBI:30616"/>
    </ligand>
</feature>
<dbReference type="NCBIfam" id="TIGR00767">
    <property type="entry name" value="rho"/>
    <property type="match status" value="1"/>
</dbReference>
<dbReference type="InterPro" id="IPR011112">
    <property type="entry name" value="Rho-like_N"/>
</dbReference>
<keyword evidence="3 9" id="KW-0378">Hydrolase</keyword>
<dbReference type="EMBL" id="DSAC01000022">
    <property type="protein sequence ID" value="HHO73325.1"/>
    <property type="molecule type" value="Genomic_DNA"/>
</dbReference>
<dbReference type="GO" id="GO:0006353">
    <property type="term" value="P:DNA-templated transcription termination"/>
    <property type="evidence" value="ECO:0007669"/>
    <property type="project" value="UniProtKB-UniRule"/>
</dbReference>
<dbReference type="InterPro" id="IPR011129">
    <property type="entry name" value="CSD"/>
</dbReference>
<comment type="function">
    <text evidence="9">Facilitates transcription termination by a mechanism that involves Rho binding to the nascent RNA, activation of Rho's RNA-dependent ATPase activity, and release of the mRNA from the DNA template.</text>
</comment>
<feature type="binding site" evidence="9">
    <location>
        <begin position="179"/>
        <end position="184"/>
    </location>
    <ligand>
        <name>ATP</name>
        <dbReference type="ChEBI" id="CHEBI:30616"/>
    </ligand>
</feature>
<dbReference type="InterPro" id="IPR012340">
    <property type="entry name" value="NA-bd_OB-fold"/>
</dbReference>
<keyword evidence="1 9" id="KW-0806">Transcription termination</keyword>
<evidence type="ECO:0000259" key="12">
    <source>
        <dbReference type="PROSITE" id="PS51856"/>
    </source>
</evidence>
<evidence type="ECO:0000256" key="3">
    <source>
        <dbReference type="ARBA" id="ARBA00022801"/>
    </source>
</evidence>
<dbReference type="GO" id="GO:0004386">
    <property type="term" value="F:helicase activity"/>
    <property type="evidence" value="ECO:0007669"/>
    <property type="project" value="UniProtKB-UniRule"/>
</dbReference>
<dbReference type="SMART" id="SM00382">
    <property type="entry name" value="AAA"/>
    <property type="match status" value="1"/>
</dbReference>
<dbReference type="GO" id="GO:0005524">
    <property type="term" value="F:ATP binding"/>
    <property type="evidence" value="ECO:0007669"/>
    <property type="project" value="UniProtKB-UniRule"/>
</dbReference>
<evidence type="ECO:0000256" key="11">
    <source>
        <dbReference type="PROSITE-ProRule" id="PRU01203"/>
    </source>
</evidence>
<keyword evidence="4 9" id="KW-0347">Helicase</keyword>
<keyword evidence="2 9" id="KW-0547">Nucleotide-binding</keyword>
<dbReference type="SUPFAM" id="SSF50249">
    <property type="entry name" value="Nucleic acid-binding proteins"/>
    <property type="match status" value="1"/>
</dbReference>
<evidence type="ECO:0000256" key="10">
    <source>
        <dbReference type="NCBIfam" id="TIGR00767"/>
    </source>
</evidence>
<dbReference type="HAMAP" id="MF_01884">
    <property type="entry name" value="Rho"/>
    <property type="match status" value="1"/>
</dbReference>
<gene>
    <name evidence="9 13" type="primary">rho</name>
    <name evidence="13" type="ORF">ENN04_01660</name>
</gene>
<dbReference type="InterPro" id="IPR000194">
    <property type="entry name" value="ATPase_F1/V1/A1_a/bsu_nucl-bd"/>
</dbReference>
<evidence type="ECO:0000256" key="6">
    <source>
        <dbReference type="ARBA" id="ARBA00022884"/>
    </source>
</evidence>
<dbReference type="Gene3D" id="3.40.50.300">
    <property type="entry name" value="P-loop containing nucleotide triphosphate hydrolases"/>
    <property type="match status" value="1"/>
</dbReference>
<keyword evidence="5 9" id="KW-0067">ATP-binding</keyword>
<dbReference type="Pfam" id="PF07497">
    <property type="entry name" value="Rho_RNA_bind"/>
    <property type="match status" value="1"/>
</dbReference>
<evidence type="ECO:0000256" key="4">
    <source>
        <dbReference type="ARBA" id="ARBA00022806"/>
    </source>
</evidence>
<evidence type="ECO:0000256" key="5">
    <source>
        <dbReference type="ARBA" id="ARBA00022840"/>
    </source>
</evidence>